<feature type="domain" description="TRAM" evidence="12">
    <location>
        <begin position="344"/>
        <end position="403"/>
    </location>
</feature>
<name>H1Z2E2_9EURY</name>
<comment type="similarity">
    <text evidence="2 11">Belongs to the methylthiotransferase family. CDKAL1 subfamily.</text>
</comment>
<keyword evidence="8 11" id="KW-0408">Iron</keyword>
<dbReference type="InterPro" id="IPR005839">
    <property type="entry name" value="Methylthiotransferase"/>
</dbReference>
<dbReference type="PANTHER" id="PTHR11918">
    <property type="entry name" value="RADICAL SAM PROTEINS"/>
    <property type="match status" value="1"/>
</dbReference>
<feature type="domain" description="Radical SAM core" evidence="14">
    <location>
        <begin position="112"/>
        <end position="342"/>
    </location>
</feature>
<dbReference type="InterPro" id="IPR013848">
    <property type="entry name" value="Methylthiotransferase_N"/>
</dbReference>
<keyword evidence="9 11" id="KW-0411">Iron-sulfur</keyword>
<dbReference type="InterPro" id="IPR038135">
    <property type="entry name" value="Methylthiotransferase_N_sf"/>
</dbReference>
<dbReference type="PROSITE" id="PS50926">
    <property type="entry name" value="TRAM"/>
    <property type="match status" value="1"/>
</dbReference>
<evidence type="ECO:0000313" key="15">
    <source>
        <dbReference type="EMBL" id="EHQ35468.1"/>
    </source>
</evidence>
<dbReference type="Pfam" id="PF04055">
    <property type="entry name" value="Radical_SAM"/>
    <property type="match status" value="1"/>
</dbReference>
<feature type="domain" description="MTTase N-terminal" evidence="13">
    <location>
        <begin position="7"/>
        <end position="115"/>
    </location>
</feature>
<dbReference type="Gene3D" id="3.40.50.12160">
    <property type="entry name" value="Methylthiotransferase, N-terminal domain"/>
    <property type="match status" value="1"/>
</dbReference>
<dbReference type="InterPro" id="IPR006638">
    <property type="entry name" value="Elp3/MiaA/NifB-like_rSAM"/>
</dbReference>
<evidence type="ECO:0000259" key="14">
    <source>
        <dbReference type="PROSITE" id="PS51918"/>
    </source>
</evidence>
<dbReference type="PANTHER" id="PTHR11918:SF45">
    <property type="entry name" value="THREONYLCARBAMOYLADENOSINE TRNA METHYLTHIOTRANSFERASE"/>
    <property type="match status" value="1"/>
</dbReference>
<dbReference type="EMBL" id="CM001436">
    <property type="protein sequence ID" value="EHQ35468.1"/>
    <property type="molecule type" value="Genomic_DNA"/>
</dbReference>
<dbReference type="InParanoid" id="H1Z2E2"/>
<keyword evidence="4 11" id="KW-0808">Transferase</keyword>
<protein>
    <recommendedName>
        <fullName evidence="11">tRNA-t(6)A37 methylthiotransferase</fullName>
        <ecNumber evidence="11">2.8.4.5</ecNumber>
    </recommendedName>
</protein>
<evidence type="ECO:0000259" key="12">
    <source>
        <dbReference type="PROSITE" id="PS50926"/>
    </source>
</evidence>
<dbReference type="PROSITE" id="PS51918">
    <property type="entry name" value="RADICAL_SAM"/>
    <property type="match status" value="1"/>
</dbReference>
<dbReference type="FunFam" id="3.80.30.20:FF:000002">
    <property type="entry name" value="threonylcarbamoyladenosine tRNA methylthiotransferase isoform X2"/>
    <property type="match status" value="1"/>
</dbReference>
<keyword evidence="7 11" id="KW-0479">Metal-binding</keyword>
<comment type="function">
    <text evidence="1 11">Catalyzes the methylthiolation of N6-threonylcarbamoyladenosine (t(6)A), leading to the formation of 2-methylthio-N6-threonylcarbamoyladenosine (ms(2)t(6)A) at position 37 in tRNAs that read codons beginning with adenine.</text>
</comment>
<evidence type="ECO:0000256" key="1">
    <source>
        <dbReference type="ARBA" id="ARBA00002399"/>
    </source>
</evidence>
<dbReference type="SFLD" id="SFLDG01082">
    <property type="entry name" value="B12-binding_domain_containing"/>
    <property type="match status" value="1"/>
</dbReference>
<dbReference type="Gene3D" id="3.80.30.20">
    <property type="entry name" value="tm_1862 like domain"/>
    <property type="match status" value="1"/>
</dbReference>
<gene>
    <name evidence="15" type="ORF">Metlim_1359</name>
</gene>
<dbReference type="NCBIfam" id="TIGR00089">
    <property type="entry name" value="MiaB/RimO family radical SAM methylthiotransferase"/>
    <property type="match status" value="1"/>
</dbReference>
<dbReference type="Proteomes" id="UP000005741">
    <property type="component" value="Chromosome"/>
</dbReference>
<evidence type="ECO:0000256" key="7">
    <source>
        <dbReference type="ARBA" id="ARBA00022723"/>
    </source>
</evidence>
<dbReference type="Pfam" id="PF00919">
    <property type="entry name" value="UPF0004"/>
    <property type="match status" value="1"/>
</dbReference>
<dbReference type="EC" id="2.8.4.5" evidence="11"/>
<dbReference type="RefSeq" id="WP_004077221.1">
    <property type="nucleotide sequence ID" value="NZ_CM001436.1"/>
</dbReference>
<dbReference type="PROSITE" id="PS51449">
    <property type="entry name" value="MTTASE_N"/>
    <property type="match status" value="1"/>
</dbReference>
<accession>H1Z2E2</accession>
<dbReference type="InterPro" id="IPR023404">
    <property type="entry name" value="rSAM_horseshoe"/>
</dbReference>
<dbReference type="InterPro" id="IPR020612">
    <property type="entry name" value="Methylthiotransferase_CS"/>
</dbReference>
<dbReference type="InterPro" id="IPR002792">
    <property type="entry name" value="TRAM_dom"/>
</dbReference>
<dbReference type="GO" id="GO:0051539">
    <property type="term" value="F:4 iron, 4 sulfur cluster binding"/>
    <property type="evidence" value="ECO:0007669"/>
    <property type="project" value="UniProtKB-UniRule"/>
</dbReference>
<dbReference type="InterPro" id="IPR058240">
    <property type="entry name" value="rSAM_sf"/>
</dbReference>
<evidence type="ECO:0000256" key="5">
    <source>
        <dbReference type="ARBA" id="ARBA00022691"/>
    </source>
</evidence>
<dbReference type="GO" id="GO:0035598">
    <property type="term" value="F:tRNA (N(6)-L-threonylcarbamoyladenosine(37)-C(2))-methylthiotransferase activity"/>
    <property type="evidence" value="ECO:0007669"/>
    <property type="project" value="UniProtKB-UniRule"/>
</dbReference>
<dbReference type="SUPFAM" id="SSF102114">
    <property type="entry name" value="Radical SAM enzymes"/>
    <property type="match status" value="1"/>
</dbReference>
<evidence type="ECO:0000256" key="4">
    <source>
        <dbReference type="ARBA" id="ARBA00022679"/>
    </source>
</evidence>
<dbReference type="HOGENOM" id="CLU_018697_4_2_2"/>
<dbReference type="GO" id="GO:0046872">
    <property type="term" value="F:metal ion binding"/>
    <property type="evidence" value="ECO:0007669"/>
    <property type="project" value="UniProtKB-UniRule"/>
</dbReference>
<dbReference type="NCBIfam" id="TIGR01578">
    <property type="entry name" value="MiaB-like-B"/>
    <property type="match status" value="1"/>
</dbReference>
<evidence type="ECO:0000256" key="9">
    <source>
        <dbReference type="ARBA" id="ARBA00023014"/>
    </source>
</evidence>
<evidence type="ECO:0000256" key="10">
    <source>
        <dbReference type="ARBA" id="ARBA00051661"/>
    </source>
</evidence>
<comment type="catalytic activity">
    <reaction evidence="10 11">
        <text>N(6)-L-threonylcarbamoyladenosine(37) in tRNA + (sulfur carrier)-SH + AH2 + 2 S-adenosyl-L-methionine = 2-methylsulfanyl-N(6)-L-threonylcarbamoyladenosine(37) in tRNA + (sulfur carrier)-H + 5'-deoxyadenosine + L-methionine + A + S-adenosyl-L-homocysteine + 2 H(+)</text>
        <dbReference type="Rhea" id="RHEA:37075"/>
        <dbReference type="Rhea" id="RHEA-COMP:10163"/>
        <dbReference type="Rhea" id="RHEA-COMP:11092"/>
        <dbReference type="Rhea" id="RHEA-COMP:14737"/>
        <dbReference type="Rhea" id="RHEA-COMP:14739"/>
        <dbReference type="ChEBI" id="CHEBI:13193"/>
        <dbReference type="ChEBI" id="CHEBI:15378"/>
        <dbReference type="ChEBI" id="CHEBI:17319"/>
        <dbReference type="ChEBI" id="CHEBI:17499"/>
        <dbReference type="ChEBI" id="CHEBI:29917"/>
        <dbReference type="ChEBI" id="CHEBI:57844"/>
        <dbReference type="ChEBI" id="CHEBI:57856"/>
        <dbReference type="ChEBI" id="CHEBI:59789"/>
        <dbReference type="ChEBI" id="CHEBI:64428"/>
        <dbReference type="ChEBI" id="CHEBI:74418"/>
        <dbReference type="ChEBI" id="CHEBI:74420"/>
        <dbReference type="EC" id="2.8.4.5"/>
    </reaction>
</comment>
<keyword evidence="6 11" id="KW-0819">tRNA processing</keyword>
<dbReference type="SMART" id="SM00729">
    <property type="entry name" value="Elp3"/>
    <property type="match status" value="1"/>
</dbReference>
<evidence type="ECO:0000256" key="6">
    <source>
        <dbReference type="ARBA" id="ARBA00022694"/>
    </source>
</evidence>
<proteinExistence type="inferred from homology"/>
<evidence type="ECO:0000256" key="8">
    <source>
        <dbReference type="ARBA" id="ARBA00023004"/>
    </source>
</evidence>
<dbReference type="OrthoDB" id="372134at2157"/>
<reference evidence="15 16" key="1">
    <citation type="submission" date="2011-10" db="EMBL/GenBank/DDBJ databases">
        <title>The Improved High-Quality Draft genome of Methanoplanus limicola DSM 2279.</title>
        <authorList>
            <consortium name="US DOE Joint Genome Institute (JGI-PGF)"/>
            <person name="Lucas S."/>
            <person name="Copeland A."/>
            <person name="Lapidus A."/>
            <person name="Glavina del Rio T."/>
            <person name="Dalin E."/>
            <person name="Tice H."/>
            <person name="Bruce D."/>
            <person name="Goodwin L."/>
            <person name="Pitluck S."/>
            <person name="Peters L."/>
            <person name="Mikhailova N."/>
            <person name="Lu M."/>
            <person name="Kyrpides N."/>
            <person name="Mavromatis K."/>
            <person name="Ivanova N."/>
            <person name="Markowitz V."/>
            <person name="Cheng J.-F."/>
            <person name="Hugenholtz P."/>
            <person name="Woyke T."/>
            <person name="Wu D."/>
            <person name="Wirth R."/>
            <person name="Brambilla E.-M."/>
            <person name="Klenk H.-P."/>
            <person name="Eisen J.A."/>
        </authorList>
    </citation>
    <scope>NUCLEOTIDE SEQUENCE [LARGE SCALE GENOMIC DNA]</scope>
    <source>
        <strain evidence="15 16">DSM 2279</strain>
    </source>
</reference>
<dbReference type="SFLD" id="SFLDS00029">
    <property type="entry name" value="Radical_SAM"/>
    <property type="match status" value="1"/>
</dbReference>
<dbReference type="FunCoup" id="H1Z2E2">
    <property type="interactions" value="231"/>
</dbReference>
<organism evidence="15 16">
    <name type="scientific">Methanoplanus limicola DSM 2279</name>
    <dbReference type="NCBI Taxonomy" id="937775"/>
    <lineage>
        <taxon>Archaea</taxon>
        <taxon>Methanobacteriati</taxon>
        <taxon>Methanobacteriota</taxon>
        <taxon>Stenosarchaea group</taxon>
        <taxon>Methanomicrobia</taxon>
        <taxon>Methanomicrobiales</taxon>
        <taxon>Methanomicrobiaceae</taxon>
        <taxon>Methanoplanus</taxon>
    </lineage>
</organism>
<dbReference type="STRING" id="937775.Metlim_1359"/>
<evidence type="ECO:0000259" key="13">
    <source>
        <dbReference type="PROSITE" id="PS51449"/>
    </source>
</evidence>
<keyword evidence="3 11" id="KW-0004">4Fe-4S</keyword>
<evidence type="ECO:0000256" key="2">
    <source>
        <dbReference type="ARBA" id="ARBA00008616"/>
    </source>
</evidence>
<dbReference type="AlphaFoldDB" id="H1Z2E2"/>
<dbReference type="InterPro" id="IPR007197">
    <property type="entry name" value="rSAM"/>
</dbReference>
<sequence length="403" mass="45114">MEFLRERKVHFETYGCTFNYADTGKLMDIALSQGCKVVPADEADTVVINTCTVVAQTERAMIRAVQDYSDRDVVVTGCMPVVQAELLRSVRPDIRIILPEEIYRHSERIGHSVEGGVGVVQMGTGCLGSCSYCITRFARGELHSNPVADIVSETERLISEGVHEIQLTGQDVSAYGYDNGENLGTLLKAMAEVEGEFEIRAGMMNPKTVLPYLDEIIDGFLSDKIFKFIHIPVQSGSDRVLSDMGRGYTSADFERIVTEFRKKVPDIRVSTDLIVGFPTESEEDFKETLEMVKRVCPTKVNITRFSVRENTPAAEYKDMPDWIKKERSRALTIAVHDIYNRNNESLIGRIIPVSVTEKKKAGTVIARDRSYNNIVVMGDHSIGESFDAEITGHRTHYLIGEKI</sequence>
<evidence type="ECO:0000256" key="3">
    <source>
        <dbReference type="ARBA" id="ARBA00022485"/>
    </source>
</evidence>
<dbReference type="Pfam" id="PF01938">
    <property type="entry name" value="TRAM"/>
    <property type="match status" value="1"/>
</dbReference>
<keyword evidence="16" id="KW-1185">Reference proteome</keyword>
<dbReference type="PROSITE" id="PS01278">
    <property type="entry name" value="MTTASE_RADICAL"/>
    <property type="match status" value="1"/>
</dbReference>
<keyword evidence="5 11" id="KW-0949">S-adenosyl-L-methionine</keyword>
<evidence type="ECO:0000256" key="11">
    <source>
        <dbReference type="RuleBase" id="RU368081"/>
    </source>
</evidence>
<comment type="cofactor">
    <cofactor evidence="11">
        <name>[4Fe-4S] cluster</name>
        <dbReference type="ChEBI" id="CHEBI:49883"/>
    </cofactor>
    <text evidence="11">Binds 1 or 2 [4Fe-4S] cluster. One cluster is coordinated with 3 cysteines and an exchangeable S-adenosyl-L-methionine.</text>
</comment>
<evidence type="ECO:0000313" key="16">
    <source>
        <dbReference type="Proteomes" id="UP000005741"/>
    </source>
</evidence>
<dbReference type="InterPro" id="IPR006466">
    <property type="entry name" value="MiaB-like_arc_euk"/>
</dbReference>